<dbReference type="InterPro" id="IPR018608">
    <property type="entry name" value="Gti1/Pac2"/>
</dbReference>
<organism evidence="2 3">
    <name type="scientific">Physocladia obscura</name>
    <dbReference type="NCBI Taxonomy" id="109957"/>
    <lineage>
        <taxon>Eukaryota</taxon>
        <taxon>Fungi</taxon>
        <taxon>Fungi incertae sedis</taxon>
        <taxon>Chytridiomycota</taxon>
        <taxon>Chytridiomycota incertae sedis</taxon>
        <taxon>Chytridiomycetes</taxon>
        <taxon>Chytridiales</taxon>
        <taxon>Chytriomycetaceae</taxon>
        <taxon>Physocladia</taxon>
    </lineage>
</organism>
<name>A0AAD5SM99_9FUNG</name>
<evidence type="ECO:0000313" key="3">
    <source>
        <dbReference type="Proteomes" id="UP001211907"/>
    </source>
</evidence>
<protein>
    <submittedName>
        <fullName evidence="2">Uncharacterized protein</fullName>
    </submittedName>
</protein>
<feature type="compositionally biased region" description="Low complexity" evidence="1">
    <location>
        <begin position="230"/>
        <end position="245"/>
    </location>
</feature>
<reference evidence="2" key="1">
    <citation type="submission" date="2020-05" db="EMBL/GenBank/DDBJ databases">
        <title>Phylogenomic resolution of chytrid fungi.</title>
        <authorList>
            <person name="Stajich J.E."/>
            <person name="Amses K."/>
            <person name="Simmons R."/>
            <person name="Seto K."/>
            <person name="Myers J."/>
            <person name="Bonds A."/>
            <person name="Quandt C.A."/>
            <person name="Barry K."/>
            <person name="Liu P."/>
            <person name="Grigoriev I."/>
            <person name="Longcore J.E."/>
            <person name="James T.Y."/>
        </authorList>
    </citation>
    <scope>NUCLEOTIDE SEQUENCE</scope>
    <source>
        <strain evidence="2">JEL0513</strain>
    </source>
</reference>
<dbReference type="AlphaFoldDB" id="A0AAD5SM99"/>
<evidence type="ECO:0000313" key="2">
    <source>
        <dbReference type="EMBL" id="KAJ3078234.1"/>
    </source>
</evidence>
<feature type="non-terminal residue" evidence="2">
    <location>
        <position position="1"/>
    </location>
</feature>
<sequence>MTCSRQSSVLDEHFSLPLPASAFRSKNNANVSPNNSNTLAQPSKSLKSFESWFGFVKERADAVLLVEAVIAGTVKALKMVPADATLRSGSVIVFAESSLQTQMTRWRDGESWSPSRIHGPFLLYREVESTKGKVAVAAQNEKCRFGTTSFRPNSRPVQNGFAKRTITLIGSDNNKYRVISYFFPQDVAHMYGDASTATTASGSDRRKLEAGDVLETPSESPEFRMFSGNRSPASTSPSTPRLSPAVSDYVSQIKKRSIEVVNESDPTTLP</sequence>
<proteinExistence type="predicted"/>
<gene>
    <name evidence="2" type="ORF">HK100_010786</name>
</gene>
<dbReference type="PANTHER" id="PTHR28027">
    <property type="entry name" value="TRANSCRIPTIONAL REGULATOR MIT1"/>
    <property type="match status" value="1"/>
</dbReference>
<dbReference type="PANTHER" id="PTHR28027:SF2">
    <property type="entry name" value="TRANSCRIPTIONAL REGULATOR MIT1"/>
    <property type="match status" value="1"/>
</dbReference>
<evidence type="ECO:0000256" key="1">
    <source>
        <dbReference type="SAM" id="MobiDB-lite"/>
    </source>
</evidence>
<dbReference type="Proteomes" id="UP001211907">
    <property type="component" value="Unassembled WGS sequence"/>
</dbReference>
<dbReference type="EMBL" id="JADGJH010006080">
    <property type="protein sequence ID" value="KAJ3078234.1"/>
    <property type="molecule type" value="Genomic_DNA"/>
</dbReference>
<comment type="caution">
    <text evidence="2">The sequence shown here is derived from an EMBL/GenBank/DDBJ whole genome shotgun (WGS) entry which is preliminary data.</text>
</comment>
<dbReference type="GO" id="GO:0003677">
    <property type="term" value="F:DNA binding"/>
    <property type="evidence" value="ECO:0007669"/>
    <property type="project" value="TreeGrafter"/>
</dbReference>
<dbReference type="Pfam" id="PF09729">
    <property type="entry name" value="Gti1_Pac2"/>
    <property type="match status" value="1"/>
</dbReference>
<keyword evidence="3" id="KW-1185">Reference proteome</keyword>
<feature type="region of interest" description="Disordered" evidence="1">
    <location>
        <begin position="196"/>
        <end position="246"/>
    </location>
</feature>
<accession>A0AAD5SM99</accession>